<reference evidence="2" key="1">
    <citation type="journal article" date="2021" name="Nat. Commun.">
        <title>Genetic determinants of endophytism in the Arabidopsis root mycobiome.</title>
        <authorList>
            <person name="Mesny F."/>
            <person name="Miyauchi S."/>
            <person name="Thiergart T."/>
            <person name="Pickel B."/>
            <person name="Atanasova L."/>
            <person name="Karlsson M."/>
            <person name="Huettel B."/>
            <person name="Barry K.W."/>
            <person name="Haridas S."/>
            <person name="Chen C."/>
            <person name="Bauer D."/>
            <person name="Andreopoulos W."/>
            <person name="Pangilinan J."/>
            <person name="LaButti K."/>
            <person name="Riley R."/>
            <person name="Lipzen A."/>
            <person name="Clum A."/>
            <person name="Drula E."/>
            <person name="Henrissat B."/>
            <person name="Kohler A."/>
            <person name="Grigoriev I.V."/>
            <person name="Martin F.M."/>
            <person name="Hacquard S."/>
        </authorList>
    </citation>
    <scope>NUCLEOTIDE SEQUENCE</scope>
    <source>
        <strain evidence="2">MPI-CAGE-CH-0230</strain>
    </source>
</reference>
<evidence type="ECO:0000313" key="3">
    <source>
        <dbReference type="Proteomes" id="UP000756346"/>
    </source>
</evidence>
<dbReference type="AlphaFoldDB" id="A0A9P8XQT1"/>
<keyword evidence="3" id="KW-1185">Reference proteome</keyword>
<dbReference type="EMBL" id="JAGTJQ010000015">
    <property type="protein sequence ID" value="KAH7012280.1"/>
    <property type="molecule type" value="Genomic_DNA"/>
</dbReference>
<sequence>MDPLSITASAIAVATLAAQSTKAIYQAIDGLAEAPHAIAHSKTLLAGTQTALDSLIGTLTTTQDTQARLGSVLRPLELDQTLLSTQQLCDKFGTTITKYTSRSTDARFSSRDRILVNFHESQIIRFNQELGDCQKTISLVLGTITLIVSSGTSDNLQQLSKQFQAHEQALTSLVAEISQRPTDPGTIESHTSGEASLRPTLALRNTCEAALQATQAARTVQTFGDMQADQSMAMQGIVGEAQKGVDQSFGKLDAQNKSRAFQGQMDAASFAQMFK</sequence>
<dbReference type="OrthoDB" id="5068804at2759"/>
<evidence type="ECO:0000259" key="1">
    <source>
        <dbReference type="Pfam" id="PF17111"/>
    </source>
</evidence>
<name>A0A9P8XQT1_9PEZI</name>
<feature type="domain" description="Azaphilone pigments biosynthesis cluster protein L N-terminal" evidence="1">
    <location>
        <begin position="1"/>
        <end position="181"/>
    </location>
</feature>
<proteinExistence type="predicted"/>
<dbReference type="RefSeq" id="XP_046004656.1">
    <property type="nucleotide sequence ID" value="XM_046150973.1"/>
</dbReference>
<organism evidence="2 3">
    <name type="scientific">Microdochium trichocladiopsis</name>
    <dbReference type="NCBI Taxonomy" id="1682393"/>
    <lineage>
        <taxon>Eukaryota</taxon>
        <taxon>Fungi</taxon>
        <taxon>Dikarya</taxon>
        <taxon>Ascomycota</taxon>
        <taxon>Pezizomycotina</taxon>
        <taxon>Sordariomycetes</taxon>
        <taxon>Xylariomycetidae</taxon>
        <taxon>Xylariales</taxon>
        <taxon>Microdochiaceae</taxon>
        <taxon>Microdochium</taxon>
    </lineage>
</organism>
<protein>
    <recommendedName>
        <fullName evidence="1">Azaphilone pigments biosynthesis cluster protein L N-terminal domain-containing protein</fullName>
    </recommendedName>
</protein>
<dbReference type="InterPro" id="IPR031348">
    <property type="entry name" value="PigL_N"/>
</dbReference>
<dbReference type="GeneID" id="70180519"/>
<evidence type="ECO:0000313" key="2">
    <source>
        <dbReference type="EMBL" id="KAH7012280.1"/>
    </source>
</evidence>
<gene>
    <name evidence="2" type="ORF">B0I36DRAFT_256853</name>
</gene>
<accession>A0A9P8XQT1</accession>
<dbReference type="Proteomes" id="UP000756346">
    <property type="component" value="Unassembled WGS sequence"/>
</dbReference>
<comment type="caution">
    <text evidence="2">The sequence shown here is derived from an EMBL/GenBank/DDBJ whole genome shotgun (WGS) entry which is preliminary data.</text>
</comment>
<dbReference type="Pfam" id="PF17111">
    <property type="entry name" value="PigL_N"/>
    <property type="match status" value="1"/>
</dbReference>